<protein>
    <recommendedName>
        <fullName evidence="4">ACB domain-containing protein</fullName>
    </recommendedName>
</protein>
<dbReference type="EMBL" id="CM001752">
    <property type="protein sequence ID" value="KJB80037.1"/>
    <property type="molecule type" value="Genomic_DNA"/>
</dbReference>
<dbReference type="GO" id="GO:0006631">
    <property type="term" value="P:fatty acid metabolic process"/>
    <property type="evidence" value="ECO:0007669"/>
    <property type="project" value="TreeGrafter"/>
</dbReference>
<name>A0A0D2SAE9_GOSRA</name>
<evidence type="ECO:0000256" key="1">
    <source>
        <dbReference type="ARBA" id="ARBA00023121"/>
    </source>
</evidence>
<gene>
    <name evidence="2" type="ORF">B456_013G078800</name>
</gene>
<accession>A0A0D2SAE9</accession>
<dbReference type="PANTHER" id="PTHR23310:SF122">
    <property type="entry name" value="ACYL-COA-BINDING DOMAIN-CONTAINING PROTEIN 3"/>
    <property type="match status" value="1"/>
</dbReference>
<dbReference type="Gramene" id="KJB80037">
    <property type="protein sequence ID" value="KJB80037"/>
    <property type="gene ID" value="B456_013G078800"/>
</dbReference>
<dbReference type="AlphaFoldDB" id="A0A0D2SAE9"/>
<reference evidence="2 3" key="1">
    <citation type="journal article" date="2012" name="Nature">
        <title>Repeated polyploidization of Gossypium genomes and the evolution of spinnable cotton fibres.</title>
        <authorList>
            <person name="Paterson A.H."/>
            <person name="Wendel J.F."/>
            <person name="Gundlach H."/>
            <person name="Guo H."/>
            <person name="Jenkins J."/>
            <person name="Jin D."/>
            <person name="Llewellyn D."/>
            <person name="Showmaker K.C."/>
            <person name="Shu S."/>
            <person name="Udall J."/>
            <person name="Yoo M.J."/>
            <person name="Byers R."/>
            <person name="Chen W."/>
            <person name="Doron-Faigenboim A."/>
            <person name="Duke M.V."/>
            <person name="Gong L."/>
            <person name="Grimwood J."/>
            <person name="Grover C."/>
            <person name="Grupp K."/>
            <person name="Hu G."/>
            <person name="Lee T.H."/>
            <person name="Li J."/>
            <person name="Lin L."/>
            <person name="Liu T."/>
            <person name="Marler B.S."/>
            <person name="Page J.T."/>
            <person name="Roberts A.W."/>
            <person name="Romanel E."/>
            <person name="Sanders W.S."/>
            <person name="Szadkowski E."/>
            <person name="Tan X."/>
            <person name="Tang H."/>
            <person name="Xu C."/>
            <person name="Wang J."/>
            <person name="Wang Z."/>
            <person name="Zhang D."/>
            <person name="Zhang L."/>
            <person name="Ashrafi H."/>
            <person name="Bedon F."/>
            <person name="Bowers J.E."/>
            <person name="Brubaker C.L."/>
            <person name="Chee P.W."/>
            <person name="Das S."/>
            <person name="Gingle A.R."/>
            <person name="Haigler C.H."/>
            <person name="Harker D."/>
            <person name="Hoffmann L.V."/>
            <person name="Hovav R."/>
            <person name="Jones D.C."/>
            <person name="Lemke C."/>
            <person name="Mansoor S."/>
            <person name="ur Rahman M."/>
            <person name="Rainville L.N."/>
            <person name="Rambani A."/>
            <person name="Reddy U.K."/>
            <person name="Rong J.K."/>
            <person name="Saranga Y."/>
            <person name="Scheffler B.E."/>
            <person name="Scheffler J.A."/>
            <person name="Stelly D.M."/>
            <person name="Triplett B.A."/>
            <person name="Van Deynze A."/>
            <person name="Vaslin M.F."/>
            <person name="Waghmare V.N."/>
            <person name="Walford S.A."/>
            <person name="Wright R.J."/>
            <person name="Zaki E.A."/>
            <person name="Zhang T."/>
            <person name="Dennis E.S."/>
            <person name="Mayer K.F."/>
            <person name="Peterson D.G."/>
            <person name="Rokhsar D.S."/>
            <person name="Wang X."/>
            <person name="Schmutz J."/>
        </authorList>
    </citation>
    <scope>NUCLEOTIDE SEQUENCE [LARGE SCALE GENOMIC DNA]</scope>
</reference>
<keyword evidence="1" id="KW-0446">Lipid-binding</keyword>
<dbReference type="Proteomes" id="UP000032304">
    <property type="component" value="Chromosome 13"/>
</dbReference>
<evidence type="ECO:0008006" key="4">
    <source>
        <dbReference type="Google" id="ProtNLM"/>
    </source>
</evidence>
<dbReference type="InterPro" id="IPR014352">
    <property type="entry name" value="FERM/acyl-CoA-bd_prot_sf"/>
</dbReference>
<dbReference type="InterPro" id="IPR035984">
    <property type="entry name" value="Acyl-CoA-binding_sf"/>
</dbReference>
<keyword evidence="3" id="KW-1185">Reference proteome</keyword>
<sequence length="242" mass="27609">MRIPLCNGPTTKRLFGSLYSDSPRIGYWPITLIARNRHSLPQRRLAIPPPFHLLFSIFYPHHKVSIFCPILPRFLAHVISFPFHSLCHRFLFIVPFIFFILSRTKNRFVEEFSLFPKIDFPFLSKCILAARTLLRFPHYRNAWQKLGNMSPEAAMEQYVALVSDKVPGWTKDTSDGERKLESADQGVAGSVAPDIYSFPDKHAIFIHERNADSNTAPAGGDITESVSLEKQVHCEVRGSLEP</sequence>
<proteinExistence type="predicted"/>
<evidence type="ECO:0000313" key="2">
    <source>
        <dbReference type="EMBL" id="KJB80037.1"/>
    </source>
</evidence>
<dbReference type="PANTHER" id="PTHR23310">
    <property type="entry name" value="ACYL-COA-BINDING PROTEIN, ACBP"/>
    <property type="match status" value="1"/>
</dbReference>
<dbReference type="Gene3D" id="1.20.80.10">
    <property type="match status" value="1"/>
</dbReference>
<organism evidence="2 3">
    <name type="scientific">Gossypium raimondii</name>
    <name type="common">Peruvian cotton</name>
    <name type="synonym">Gossypium klotzschianum subsp. raimondii</name>
    <dbReference type="NCBI Taxonomy" id="29730"/>
    <lineage>
        <taxon>Eukaryota</taxon>
        <taxon>Viridiplantae</taxon>
        <taxon>Streptophyta</taxon>
        <taxon>Embryophyta</taxon>
        <taxon>Tracheophyta</taxon>
        <taxon>Spermatophyta</taxon>
        <taxon>Magnoliopsida</taxon>
        <taxon>eudicotyledons</taxon>
        <taxon>Gunneridae</taxon>
        <taxon>Pentapetalae</taxon>
        <taxon>rosids</taxon>
        <taxon>malvids</taxon>
        <taxon>Malvales</taxon>
        <taxon>Malvaceae</taxon>
        <taxon>Malvoideae</taxon>
        <taxon>Gossypium</taxon>
    </lineage>
</organism>
<evidence type="ECO:0000313" key="3">
    <source>
        <dbReference type="Proteomes" id="UP000032304"/>
    </source>
</evidence>
<dbReference type="GO" id="GO:0000062">
    <property type="term" value="F:fatty-acyl-CoA binding"/>
    <property type="evidence" value="ECO:0007669"/>
    <property type="project" value="InterPro"/>
</dbReference>
<dbReference type="SUPFAM" id="SSF47027">
    <property type="entry name" value="Acyl-CoA binding protein"/>
    <property type="match status" value="1"/>
</dbReference>
<dbReference type="STRING" id="29730.A0A0D2SAE9"/>